<sequence>MTTPQGREFSIFNLKFLMVCLHCELVEGLILIKPIVITGEEGKFGKW</sequence>
<evidence type="ECO:0000313" key="2">
    <source>
        <dbReference type="Proteomes" id="UP000034531"/>
    </source>
</evidence>
<dbReference type="AlphaFoldDB" id="A0A0G0UDG5"/>
<gene>
    <name evidence="1" type="ORF">UT84_C0046G0010</name>
</gene>
<protein>
    <submittedName>
        <fullName evidence="1">Uncharacterized protein</fullName>
    </submittedName>
</protein>
<organism evidence="1 2">
    <name type="scientific">Candidatus Curtissbacteria bacterium GW2011_GWA1_40_16</name>
    <dbReference type="NCBI Taxonomy" id="1618405"/>
    <lineage>
        <taxon>Bacteria</taxon>
        <taxon>Candidatus Curtissiibacteriota</taxon>
    </lineage>
</organism>
<proteinExistence type="predicted"/>
<reference evidence="1 2" key="1">
    <citation type="journal article" date="2015" name="Nature">
        <title>rRNA introns, odd ribosomes, and small enigmatic genomes across a large radiation of phyla.</title>
        <authorList>
            <person name="Brown C.T."/>
            <person name="Hug L.A."/>
            <person name="Thomas B.C."/>
            <person name="Sharon I."/>
            <person name="Castelle C.J."/>
            <person name="Singh A."/>
            <person name="Wilkins M.J."/>
            <person name="Williams K.H."/>
            <person name="Banfield J.F."/>
        </authorList>
    </citation>
    <scope>NUCLEOTIDE SEQUENCE [LARGE SCALE GENOMIC DNA]</scope>
</reference>
<evidence type="ECO:0000313" key="1">
    <source>
        <dbReference type="EMBL" id="KKR48177.1"/>
    </source>
</evidence>
<comment type="caution">
    <text evidence="1">The sequence shown here is derived from an EMBL/GenBank/DDBJ whole genome shotgun (WGS) entry which is preliminary data.</text>
</comment>
<dbReference type="EMBL" id="LBYI01000046">
    <property type="protein sequence ID" value="KKR48177.1"/>
    <property type="molecule type" value="Genomic_DNA"/>
</dbReference>
<name>A0A0G0UDG5_9BACT</name>
<accession>A0A0G0UDG5</accession>
<dbReference type="Proteomes" id="UP000034531">
    <property type="component" value="Unassembled WGS sequence"/>
</dbReference>